<feature type="transmembrane region" description="Helical" evidence="1">
    <location>
        <begin position="427"/>
        <end position="451"/>
    </location>
</feature>
<gene>
    <name evidence="3" type="primary">ENPP7</name>
</gene>
<dbReference type="PANTHER" id="PTHR10151:SF63">
    <property type="entry name" value="ECTONUCLEOTIDE PYROPHOSPHATASE_PHOSPHODIESTERASE FAMILY MEMBER 7"/>
    <property type="match status" value="1"/>
</dbReference>
<dbReference type="InParanoid" id="H3BF48"/>
<dbReference type="EMBL" id="AFYH01017088">
    <property type="status" value="NOT_ANNOTATED_CDS"/>
    <property type="molecule type" value="Genomic_DNA"/>
</dbReference>
<dbReference type="Gene3D" id="3.30.1360.180">
    <property type="match status" value="1"/>
</dbReference>
<dbReference type="PANTHER" id="PTHR10151">
    <property type="entry name" value="ECTONUCLEOTIDE PYROPHOSPHATASE/PHOSPHODIESTERASE"/>
    <property type="match status" value="1"/>
</dbReference>
<dbReference type="AlphaFoldDB" id="H3BF48"/>
<keyword evidence="4" id="KW-1185">Reference proteome</keyword>
<organism evidence="3 4">
    <name type="scientific">Latimeria chalumnae</name>
    <name type="common">Coelacanth</name>
    <dbReference type="NCBI Taxonomy" id="7897"/>
    <lineage>
        <taxon>Eukaryota</taxon>
        <taxon>Metazoa</taxon>
        <taxon>Chordata</taxon>
        <taxon>Craniata</taxon>
        <taxon>Vertebrata</taxon>
        <taxon>Euteleostomi</taxon>
        <taxon>Coelacanthiformes</taxon>
        <taxon>Coelacanthidae</taxon>
        <taxon>Latimeria</taxon>
    </lineage>
</organism>
<reference evidence="4" key="1">
    <citation type="submission" date="2011-08" db="EMBL/GenBank/DDBJ databases">
        <title>The draft genome of Latimeria chalumnae.</title>
        <authorList>
            <person name="Di Palma F."/>
            <person name="Alfoldi J."/>
            <person name="Johnson J."/>
            <person name="Berlin A."/>
            <person name="Gnerre S."/>
            <person name="Jaffe D."/>
            <person name="MacCallum I."/>
            <person name="Young S."/>
            <person name="Walker B.J."/>
            <person name="Lander E."/>
            <person name="Lindblad-Toh K."/>
        </authorList>
    </citation>
    <scope>NUCLEOTIDE SEQUENCE [LARGE SCALE GENOMIC DNA]</scope>
    <source>
        <strain evidence="4">Wild caught</strain>
    </source>
</reference>
<evidence type="ECO:0000313" key="3">
    <source>
        <dbReference type="Ensembl" id="ENSLACP00000020519.1"/>
    </source>
</evidence>
<evidence type="ECO:0000256" key="1">
    <source>
        <dbReference type="SAM" id="Phobius"/>
    </source>
</evidence>
<reference evidence="3" key="3">
    <citation type="submission" date="2025-09" db="UniProtKB">
        <authorList>
            <consortium name="Ensembl"/>
        </authorList>
    </citation>
    <scope>IDENTIFICATION</scope>
</reference>
<sequence length="476" mass="54555">MRISEALLILSASICISVALPVLRDGRQDRNKLLLISFDGFRWDYDQDVDTPHFDALSREGVKAKYITPAFVTMTSPSHFTIVTGRYIENHGVIHNMWFNPETGAMLPYYPTQGVSEWWDNGTLPIWITAQMQGLKTGSFHFPSGNATYGEKVVYKKKVEPGFYNYSNETTWQENINVVMKWFTEEQLDFVALYFGEPDGAGHKHGPDSQKRKDMVMQVDRTVGYLMSCTERYGLKSKLNIIITADHGMRTVLKKPEVKEIILSKIANFSFKDLSFSIVDYGPNAMLLPKKGRVDKVYQALYNGHPNLKVYKKEDFPRRFHYANHPRILPILLYSDPGYVIHGRIPLQFNKGEHGFDNNDMDMKTIFRATGPDFKKNLVAEPFENVHIYALMCELLGITPAQNDGSLEVTKHMLNYKTPGSACTQNYMYKCVIGLQKVMLLLVLLFTKTWWVNLTRHIKRTARKQCSLVVRISCSS</sequence>
<evidence type="ECO:0000313" key="4">
    <source>
        <dbReference type="Proteomes" id="UP000008672"/>
    </source>
</evidence>
<dbReference type="FunCoup" id="H3BF48">
    <property type="interactions" value="73"/>
</dbReference>
<accession>H3BF48</accession>
<dbReference type="HOGENOM" id="CLU_017594_1_0_1"/>
<protein>
    <submittedName>
        <fullName evidence="3">Ectonucleotide pyrophosphatase/phosphodiesterase 7</fullName>
    </submittedName>
</protein>
<keyword evidence="1" id="KW-0812">Transmembrane</keyword>
<dbReference type="Gene3D" id="3.40.720.10">
    <property type="entry name" value="Alkaline Phosphatase, subunit A"/>
    <property type="match status" value="1"/>
</dbReference>
<dbReference type="CDD" id="cd16018">
    <property type="entry name" value="Enpp"/>
    <property type="match status" value="1"/>
</dbReference>
<dbReference type="InterPro" id="IPR002591">
    <property type="entry name" value="Phosphodiest/P_Trfase"/>
</dbReference>
<dbReference type="Ensembl" id="ENSLACT00000020659.1">
    <property type="protein sequence ID" value="ENSLACP00000020519.1"/>
    <property type="gene ID" value="ENSLACG00000018032.1"/>
</dbReference>
<dbReference type="STRING" id="7897.ENSLACP00000020519"/>
<keyword evidence="2" id="KW-0732">Signal</keyword>
<dbReference type="InterPro" id="IPR017850">
    <property type="entry name" value="Alkaline_phosphatase_core_sf"/>
</dbReference>
<dbReference type="GeneTree" id="ENSGT00940000159339"/>
<evidence type="ECO:0000256" key="2">
    <source>
        <dbReference type="SAM" id="SignalP"/>
    </source>
</evidence>
<dbReference type="Proteomes" id="UP000008672">
    <property type="component" value="Unassembled WGS sequence"/>
</dbReference>
<feature type="chain" id="PRO_5003581242" evidence="2">
    <location>
        <begin position="20"/>
        <end position="476"/>
    </location>
</feature>
<dbReference type="SUPFAM" id="SSF53649">
    <property type="entry name" value="Alkaline phosphatase-like"/>
    <property type="match status" value="1"/>
</dbReference>
<dbReference type="eggNOG" id="KOG2645">
    <property type="taxonomic scope" value="Eukaryota"/>
</dbReference>
<reference evidence="3" key="2">
    <citation type="submission" date="2025-08" db="UniProtKB">
        <authorList>
            <consortium name="Ensembl"/>
        </authorList>
    </citation>
    <scope>IDENTIFICATION</scope>
</reference>
<proteinExistence type="predicted"/>
<keyword evidence="1" id="KW-1133">Transmembrane helix</keyword>
<dbReference type="OMA" id="IAHNYKN"/>
<dbReference type="Pfam" id="PF01663">
    <property type="entry name" value="Phosphodiest"/>
    <property type="match status" value="1"/>
</dbReference>
<keyword evidence="1" id="KW-0472">Membrane</keyword>
<name>H3BF48_LATCH</name>
<feature type="signal peptide" evidence="2">
    <location>
        <begin position="1"/>
        <end position="19"/>
    </location>
</feature>